<dbReference type="CDD" id="cd01169">
    <property type="entry name" value="HMPP_kinase"/>
    <property type="match status" value="1"/>
</dbReference>
<evidence type="ECO:0000256" key="4">
    <source>
        <dbReference type="ARBA" id="ARBA00022806"/>
    </source>
</evidence>
<dbReference type="PROSITE" id="PS51192">
    <property type="entry name" value="HELICASE_ATP_BIND_1"/>
    <property type="match status" value="1"/>
</dbReference>
<dbReference type="SMART" id="SM00490">
    <property type="entry name" value="HELICc"/>
    <property type="match status" value="1"/>
</dbReference>
<organism evidence="12 13">
    <name type="scientific">Aspergillus pseudoustus</name>
    <dbReference type="NCBI Taxonomy" id="1810923"/>
    <lineage>
        <taxon>Eukaryota</taxon>
        <taxon>Fungi</taxon>
        <taxon>Dikarya</taxon>
        <taxon>Ascomycota</taxon>
        <taxon>Pezizomycotina</taxon>
        <taxon>Eurotiomycetes</taxon>
        <taxon>Eurotiomycetidae</taxon>
        <taxon>Eurotiales</taxon>
        <taxon>Aspergillaceae</taxon>
        <taxon>Aspergillus</taxon>
        <taxon>Aspergillus subgen. Nidulantes</taxon>
    </lineage>
</organism>
<evidence type="ECO:0000256" key="2">
    <source>
        <dbReference type="ARBA" id="ARBA00022741"/>
    </source>
</evidence>
<keyword evidence="12" id="KW-0418">Kinase</keyword>
<dbReference type="PROSITE" id="PS00039">
    <property type="entry name" value="DEAD_ATP_HELICASE"/>
    <property type="match status" value="1"/>
</dbReference>
<feature type="domain" description="Helicase ATP-binding" evidence="9">
    <location>
        <begin position="640"/>
        <end position="815"/>
    </location>
</feature>
<keyword evidence="5" id="KW-0067">ATP-binding</keyword>
<evidence type="ECO:0000259" key="10">
    <source>
        <dbReference type="PROSITE" id="PS51194"/>
    </source>
</evidence>
<comment type="caution">
    <text evidence="12">The sequence shown here is derived from an EMBL/GenBank/DDBJ whole genome shotgun (WGS) entry which is preliminary data.</text>
</comment>
<keyword evidence="2" id="KW-0547">Nucleotide-binding</keyword>
<dbReference type="Gene3D" id="3.40.1190.20">
    <property type="match status" value="1"/>
</dbReference>
<dbReference type="InterPro" id="IPR004305">
    <property type="entry name" value="Thiaminase-2/PQQC"/>
</dbReference>
<dbReference type="NCBIfam" id="TIGR00097">
    <property type="entry name" value="HMP-P_kinase"/>
    <property type="match status" value="1"/>
</dbReference>
<dbReference type="SUPFAM" id="SSF52540">
    <property type="entry name" value="P-loop containing nucleoside triphosphate hydrolases"/>
    <property type="match status" value="1"/>
</dbReference>
<dbReference type="CDD" id="cd19367">
    <property type="entry name" value="TenA_C_ScTHI20-like"/>
    <property type="match status" value="1"/>
</dbReference>
<gene>
    <name evidence="12" type="ORF">BJY01DRAFT_240286</name>
</gene>
<evidence type="ECO:0000313" key="12">
    <source>
        <dbReference type="EMBL" id="KAL2830737.1"/>
    </source>
</evidence>
<evidence type="ECO:0000259" key="11">
    <source>
        <dbReference type="PROSITE" id="PS51195"/>
    </source>
</evidence>
<dbReference type="InterPro" id="IPR013749">
    <property type="entry name" value="PM/HMP-P_kinase-1"/>
</dbReference>
<dbReference type="EC" id="3.6.4.13" evidence="1"/>
<dbReference type="PROSITE" id="PS51194">
    <property type="entry name" value="HELICASE_CTER"/>
    <property type="match status" value="1"/>
</dbReference>
<dbReference type="InterPro" id="IPR011545">
    <property type="entry name" value="DEAD/DEAH_box_helicase_dom"/>
</dbReference>
<protein>
    <recommendedName>
        <fullName evidence="1">RNA helicase</fullName>
        <ecNumber evidence="1">3.6.4.13</ecNumber>
    </recommendedName>
</protein>
<dbReference type="PANTHER" id="PTHR47958">
    <property type="entry name" value="ATP-DEPENDENT RNA HELICASE DBP3"/>
    <property type="match status" value="1"/>
</dbReference>
<keyword evidence="3" id="KW-0378">Hydrolase</keyword>
<dbReference type="NCBIfam" id="TIGR04306">
    <property type="entry name" value="salvage_TenA"/>
    <property type="match status" value="1"/>
</dbReference>
<keyword evidence="12" id="KW-0808">Transferase</keyword>
<feature type="domain" description="Helicase C-terminal" evidence="10">
    <location>
        <begin position="843"/>
        <end position="990"/>
    </location>
</feature>
<dbReference type="Gene3D" id="1.20.910.10">
    <property type="entry name" value="Heme oxygenase-like"/>
    <property type="match status" value="1"/>
</dbReference>
<dbReference type="Pfam" id="PF03070">
    <property type="entry name" value="TENA_THI-4"/>
    <property type="match status" value="1"/>
</dbReference>
<dbReference type="Pfam" id="PF00271">
    <property type="entry name" value="Helicase_C"/>
    <property type="match status" value="1"/>
</dbReference>
<dbReference type="SMART" id="SM00487">
    <property type="entry name" value="DEXDc"/>
    <property type="match status" value="1"/>
</dbReference>
<evidence type="ECO:0000256" key="3">
    <source>
        <dbReference type="ARBA" id="ARBA00022801"/>
    </source>
</evidence>
<dbReference type="Gene3D" id="3.40.50.300">
    <property type="entry name" value="P-loop containing nucleotide triphosphate hydrolases"/>
    <property type="match status" value="2"/>
</dbReference>
<feature type="short sequence motif" description="Q motif" evidence="7">
    <location>
        <begin position="609"/>
        <end position="637"/>
    </location>
</feature>
<dbReference type="SUPFAM" id="SSF53613">
    <property type="entry name" value="Ribokinase-like"/>
    <property type="match status" value="1"/>
</dbReference>
<feature type="compositionally biased region" description="Gly residues" evidence="8">
    <location>
        <begin position="1000"/>
        <end position="1017"/>
    </location>
</feature>
<dbReference type="SUPFAM" id="SSF48613">
    <property type="entry name" value="Heme oxygenase-like"/>
    <property type="match status" value="1"/>
</dbReference>
<evidence type="ECO:0000256" key="8">
    <source>
        <dbReference type="SAM" id="MobiDB-lite"/>
    </source>
</evidence>
<evidence type="ECO:0000256" key="6">
    <source>
        <dbReference type="ARBA" id="ARBA00047984"/>
    </source>
</evidence>
<evidence type="ECO:0000256" key="1">
    <source>
        <dbReference type="ARBA" id="ARBA00012552"/>
    </source>
</evidence>
<name>A0ABR4ISJ1_9EURO</name>
<dbReference type="InterPro" id="IPR029056">
    <property type="entry name" value="Ribokinase-like"/>
</dbReference>
<dbReference type="GO" id="GO:0016301">
    <property type="term" value="F:kinase activity"/>
    <property type="evidence" value="ECO:0007669"/>
    <property type="project" value="UniProtKB-KW"/>
</dbReference>
<feature type="region of interest" description="Disordered" evidence="8">
    <location>
        <begin position="1000"/>
        <end position="1034"/>
    </location>
</feature>
<evidence type="ECO:0000256" key="7">
    <source>
        <dbReference type="PROSITE-ProRule" id="PRU00552"/>
    </source>
</evidence>
<dbReference type="EMBL" id="JBFXLU010000297">
    <property type="protein sequence ID" value="KAL2830737.1"/>
    <property type="molecule type" value="Genomic_DNA"/>
</dbReference>
<comment type="catalytic activity">
    <reaction evidence="6">
        <text>ATP + H2O = ADP + phosphate + H(+)</text>
        <dbReference type="Rhea" id="RHEA:13065"/>
        <dbReference type="ChEBI" id="CHEBI:15377"/>
        <dbReference type="ChEBI" id="CHEBI:15378"/>
        <dbReference type="ChEBI" id="CHEBI:30616"/>
        <dbReference type="ChEBI" id="CHEBI:43474"/>
        <dbReference type="ChEBI" id="CHEBI:456216"/>
        <dbReference type="EC" id="3.6.4.13"/>
    </reaction>
</comment>
<dbReference type="InterPro" id="IPR027574">
    <property type="entry name" value="Thiaminase_II"/>
</dbReference>
<dbReference type="Pfam" id="PF08543">
    <property type="entry name" value="Phos_pyr_kin"/>
    <property type="match status" value="1"/>
</dbReference>
<proteinExistence type="predicted"/>
<sequence>MTVTRVLVIAGSDSSGGAGLEADQRVLAAHGCYALTATTGLTAQNTLGVQDIFVVPAEFVKKQIKANLDDVGTDVVKLGMLSSAETIDIIAEALVSYQIPSVVLDPVMVSTSGSQLLPEAAVQGLRTKLLPLTTVLTPNIPEAKLLLKDSGQEVSDPEDLEDLIRLTKQVAALGPLAVLLKGGHLALTKDYKTAQDPAEASRVVDILYDGEDITLFETDYLISKNTHGTGCSLASAIAANLALGKDLKRAVRSAVRFVEAGIKTSSELGKGSGPINHFHSMYSLPFAPGRFLEYVLDRPDVQSVWKKFTEHEFVLGLGSGTLPVERFKEYLAQDYLYLVQFARSNALASYKAKDMEYIAASAQIVLHIQRETALHVDYCESFGLSKEEMEKLPEKMACTAYSRYILDVGQSEDWLALQVALAPCLIGYGAIAQRLYTEEKTSRDGNLYWKWIENYVAEDYTEAVRLGSDLLETHMRKVSPSRMEELIKIFIRATELEIEFWSMGLGNISHGGYNGGGGGGGGGYGGGGYGGGGYGRGGGAAGGAGGDRMSNLGAGLKKQDWDLDSLPKFEKSFYKEHPDVANRSQREVDEFRKKCEMTVQGKIVPRPVETFDEAGFPQYVLSEVKAQGFEKPTSIQSQGWPMALSGRDVVGIAETGSGKTLSYCLPAIVHINAQPLLAPGDGPIVLVLAPTRELAVQIQTEITKFGKSSRIRNTCVYGGVPKGPQIRDLSRGVEVCIATPGRLIDMLEAGRTNLRRVTYLVLDEADRMLDMGFEPQIRKIIGQIRPDRQTCMWSATWPKEVRQLASDFLNDYIQVNIGSMDLSANHRITQIVEVVSDFEKRDKMIKHLEKIMENRGNKCLIFTGTKRIADEITRFLRQDGWPALSIHGDKQQQERDWVLNEFKTGKSPIMVATDVASRGIDVRDITHVLNYDYPNNSEDYVHRIGRTGRAGAKGTAITFFTTDNSKQARDLVTILSEAKQQIDPRLAEMVRYSGGGGHGGGYGRWGGRGGGGRGRGGNSFTASNAAPLGGNRRW</sequence>
<keyword evidence="4" id="KW-0347">Helicase</keyword>
<dbReference type="CDD" id="cd18787">
    <property type="entry name" value="SF2_C_DEAD"/>
    <property type="match status" value="1"/>
</dbReference>
<dbReference type="Pfam" id="PF00270">
    <property type="entry name" value="DEAD"/>
    <property type="match status" value="1"/>
</dbReference>
<dbReference type="PROSITE" id="PS51195">
    <property type="entry name" value="Q_MOTIF"/>
    <property type="match status" value="1"/>
</dbReference>
<dbReference type="InterPro" id="IPR004399">
    <property type="entry name" value="HMP/HMP-P_kinase_dom"/>
</dbReference>
<reference evidence="12 13" key="1">
    <citation type="submission" date="2024-07" db="EMBL/GenBank/DDBJ databases">
        <title>Section-level genome sequencing and comparative genomics of Aspergillus sections Usti and Cavernicolus.</title>
        <authorList>
            <consortium name="Lawrence Berkeley National Laboratory"/>
            <person name="Nybo J.L."/>
            <person name="Vesth T.C."/>
            <person name="Theobald S."/>
            <person name="Frisvad J.C."/>
            <person name="Larsen T.O."/>
            <person name="Kjaerboelling I."/>
            <person name="Rothschild-Mancinelli K."/>
            <person name="Lyhne E.K."/>
            <person name="Kogle M.E."/>
            <person name="Barry K."/>
            <person name="Clum A."/>
            <person name="Na H."/>
            <person name="Ledsgaard L."/>
            <person name="Lin J."/>
            <person name="Lipzen A."/>
            <person name="Kuo A."/>
            <person name="Riley R."/>
            <person name="Mondo S."/>
            <person name="Labutti K."/>
            <person name="Haridas S."/>
            <person name="Pangalinan J."/>
            <person name="Salamov A.A."/>
            <person name="Simmons B.A."/>
            <person name="Magnuson J.K."/>
            <person name="Chen J."/>
            <person name="Drula E."/>
            <person name="Henrissat B."/>
            <person name="Wiebenga A."/>
            <person name="Lubbers R.J."/>
            <person name="Gomes A.C."/>
            <person name="Makela M.R."/>
            <person name="Stajich J."/>
            <person name="Grigoriev I.V."/>
            <person name="Mortensen U.H."/>
            <person name="De Vries R.P."/>
            <person name="Baker S.E."/>
            <person name="Andersen M.R."/>
        </authorList>
    </citation>
    <scope>NUCLEOTIDE SEQUENCE [LARGE SCALE GENOMIC DNA]</scope>
    <source>
        <strain evidence="12 13">CBS 123904</strain>
    </source>
</reference>
<dbReference type="Proteomes" id="UP001610446">
    <property type="component" value="Unassembled WGS sequence"/>
</dbReference>
<feature type="domain" description="DEAD-box RNA helicase Q" evidence="11">
    <location>
        <begin position="609"/>
        <end position="637"/>
    </location>
</feature>
<evidence type="ECO:0000256" key="5">
    <source>
        <dbReference type="ARBA" id="ARBA00022840"/>
    </source>
</evidence>
<dbReference type="InterPro" id="IPR000629">
    <property type="entry name" value="RNA-helicase_DEAD-box_CS"/>
</dbReference>
<keyword evidence="13" id="KW-1185">Reference proteome</keyword>
<dbReference type="InterPro" id="IPR001650">
    <property type="entry name" value="Helicase_C-like"/>
</dbReference>
<dbReference type="InterPro" id="IPR016084">
    <property type="entry name" value="Haem_Oase-like_multi-hlx"/>
</dbReference>
<dbReference type="InterPro" id="IPR014014">
    <property type="entry name" value="RNA_helicase_DEAD_Q_motif"/>
</dbReference>
<dbReference type="InterPro" id="IPR027417">
    <property type="entry name" value="P-loop_NTPase"/>
</dbReference>
<evidence type="ECO:0000259" key="9">
    <source>
        <dbReference type="PROSITE" id="PS51192"/>
    </source>
</evidence>
<evidence type="ECO:0000313" key="13">
    <source>
        <dbReference type="Proteomes" id="UP001610446"/>
    </source>
</evidence>
<dbReference type="InterPro" id="IPR014001">
    <property type="entry name" value="Helicase_ATP-bd"/>
</dbReference>
<accession>A0ABR4ISJ1</accession>